<dbReference type="InterPro" id="IPR029063">
    <property type="entry name" value="SAM-dependent_MTases_sf"/>
</dbReference>
<feature type="binding site" evidence="5">
    <location>
        <position position="175"/>
    </location>
    <ligand>
        <name>S-adenosyl-L-methionine</name>
        <dbReference type="ChEBI" id="CHEBI:59789"/>
    </ligand>
</feature>
<dbReference type="Proteomes" id="UP001296776">
    <property type="component" value="Unassembled WGS sequence"/>
</dbReference>
<dbReference type="GO" id="GO:0030488">
    <property type="term" value="P:tRNA methylation"/>
    <property type="evidence" value="ECO:0007669"/>
    <property type="project" value="TreeGrafter"/>
</dbReference>
<reference evidence="8" key="2">
    <citation type="journal article" date="2020" name="Microorganisms">
        <title>Osmotic Adaptation and Compatible Solute Biosynthesis of Phototrophic Bacteria as Revealed from Genome Analyses.</title>
        <authorList>
            <person name="Imhoff J.F."/>
            <person name="Rahn T."/>
            <person name="Kunzel S."/>
            <person name="Keller A."/>
            <person name="Neulinger S.C."/>
        </authorList>
    </citation>
    <scope>NUCLEOTIDE SEQUENCE</scope>
    <source>
        <strain evidence="8">DSM 11080</strain>
    </source>
</reference>
<name>A0AAJ0U389_9GAMM</name>
<organism evidence="8 9">
    <name type="scientific">Halochromatium glycolicum</name>
    <dbReference type="NCBI Taxonomy" id="85075"/>
    <lineage>
        <taxon>Bacteria</taxon>
        <taxon>Pseudomonadati</taxon>
        <taxon>Pseudomonadota</taxon>
        <taxon>Gammaproteobacteria</taxon>
        <taxon>Chromatiales</taxon>
        <taxon>Chromatiaceae</taxon>
        <taxon>Halochromatium</taxon>
    </lineage>
</organism>
<dbReference type="CDD" id="cd02440">
    <property type="entry name" value="AdoMet_MTases"/>
    <property type="match status" value="1"/>
</dbReference>
<keyword evidence="4 5" id="KW-0694">RNA-binding</keyword>
<comment type="similarity">
    <text evidence="5">Belongs to the class I-like SAM-binding methyltransferase superfamily. RsmB/NOP family.</text>
</comment>
<evidence type="ECO:0000256" key="2">
    <source>
        <dbReference type="ARBA" id="ARBA00022679"/>
    </source>
</evidence>
<reference evidence="8" key="1">
    <citation type="submission" date="2017-08" db="EMBL/GenBank/DDBJ databases">
        <authorList>
            <person name="Imhoff J.F."/>
            <person name="Rahn T."/>
            <person name="Kuenzel S."/>
            <person name="Neulinger S.C."/>
        </authorList>
    </citation>
    <scope>NUCLEOTIDE SEQUENCE</scope>
    <source>
        <strain evidence="8">DSM 11080</strain>
    </source>
</reference>
<accession>A0AAJ0U389</accession>
<evidence type="ECO:0000259" key="7">
    <source>
        <dbReference type="PROSITE" id="PS51686"/>
    </source>
</evidence>
<feature type="compositionally biased region" description="Low complexity" evidence="6">
    <location>
        <begin position="224"/>
        <end position="246"/>
    </location>
</feature>
<evidence type="ECO:0000256" key="5">
    <source>
        <dbReference type="PROSITE-ProRule" id="PRU01023"/>
    </source>
</evidence>
<keyword evidence="2 5" id="KW-0808">Transferase</keyword>
<evidence type="ECO:0000313" key="8">
    <source>
        <dbReference type="EMBL" id="MBK1704486.1"/>
    </source>
</evidence>
<dbReference type="PANTHER" id="PTHR22807">
    <property type="entry name" value="NOP2 YEAST -RELATED NOL1/NOP2/FMU SUN DOMAIN-CONTAINING"/>
    <property type="match status" value="1"/>
</dbReference>
<dbReference type="Gene3D" id="3.30.70.1170">
    <property type="entry name" value="Sun protein, domain 3"/>
    <property type="match status" value="1"/>
</dbReference>
<dbReference type="Gene3D" id="3.40.50.150">
    <property type="entry name" value="Vaccinia Virus protein VP39"/>
    <property type="match status" value="1"/>
</dbReference>
<dbReference type="EMBL" id="NRSJ01000011">
    <property type="protein sequence ID" value="MBK1704486.1"/>
    <property type="molecule type" value="Genomic_DNA"/>
</dbReference>
<dbReference type="GO" id="GO:0003723">
    <property type="term" value="F:RNA binding"/>
    <property type="evidence" value="ECO:0007669"/>
    <property type="project" value="UniProtKB-UniRule"/>
</dbReference>
<sequence length="545" mass="57128">MSAAAMRANLEAALGRYRGLFEHEVAGWDAFIDALTRPLPTCIWANPLRIDGAGLTALLAEQGVAAEPVPWLAPGAAALRLPPGFKAGQHWWYCAGLAHAQEAVSQLPVRLLAPEPGHRVLDLCAAPGGKTAQLALALGNRGTLIANDFAAERIAALQGNLDRLGLVNVSTTRCDGGNFPPTAGGFDRILVDAPCSSEGTLRRNPRLAGFSGERAAAREEGRQADANAATATAAAGRRPSPRRQASIGPERSQRMAGRQRALLRKAVQLCRPGGRIVYSTCTFAPEENELIVAEVLDALNGDLALLPVTVPGLISGAGVTRWQGRQLDPQLARCLRIWPQANDTGGFFVALLEKAPSAPDPGQAEGAMIGAGLGAGLGAELGAELGAGLGTKLGAEPDDPAWLEGLMSHYGLAAASLAPYRIHRQTRRGLHLAAADHAPPATPAPEGSGLFAYRTNIRPPKLTTAGALLLGPAATRNRLALSAAQRDRYLRREPLTPSAAQTADCRPGQVIVTYRGYPLGVAVLHRSGTLESLFPRRWSGCTAGV</sequence>
<dbReference type="AlphaFoldDB" id="A0AAJ0U389"/>
<dbReference type="GO" id="GO:0016428">
    <property type="term" value="F:tRNA (cytidine-5-)-methyltransferase activity"/>
    <property type="evidence" value="ECO:0007669"/>
    <property type="project" value="TreeGrafter"/>
</dbReference>
<protein>
    <submittedName>
        <fullName evidence="8">RNA methyltransferase</fullName>
    </submittedName>
</protein>
<dbReference type="InterPro" id="IPR023267">
    <property type="entry name" value="RCMT"/>
</dbReference>
<comment type="caution">
    <text evidence="8">The sequence shown here is derived from an EMBL/GenBank/DDBJ whole genome shotgun (WGS) entry which is preliminary data.</text>
</comment>
<feature type="binding site" evidence="5">
    <location>
        <position position="192"/>
    </location>
    <ligand>
        <name>S-adenosyl-L-methionine</name>
        <dbReference type="ChEBI" id="CHEBI:59789"/>
    </ligand>
</feature>
<gene>
    <name evidence="8" type="ORF">CKO40_08025</name>
</gene>
<dbReference type="PROSITE" id="PS51686">
    <property type="entry name" value="SAM_MT_RSMB_NOP"/>
    <property type="match status" value="1"/>
</dbReference>
<proteinExistence type="inferred from homology"/>
<dbReference type="InterPro" id="IPR049560">
    <property type="entry name" value="MeTrfase_RsmB-F_NOP2_cat"/>
</dbReference>
<evidence type="ECO:0000256" key="6">
    <source>
        <dbReference type="SAM" id="MobiDB-lite"/>
    </source>
</evidence>
<dbReference type="SUPFAM" id="SSF53335">
    <property type="entry name" value="S-adenosyl-L-methionine-dependent methyltransferases"/>
    <property type="match status" value="1"/>
</dbReference>
<dbReference type="PRINTS" id="PR02008">
    <property type="entry name" value="RCMTFAMILY"/>
</dbReference>
<dbReference type="RefSeq" id="WP_200345692.1">
    <property type="nucleotide sequence ID" value="NZ_NRSJ01000011.1"/>
</dbReference>
<feature type="domain" description="SAM-dependent MTase RsmB/NOP-type" evidence="7">
    <location>
        <begin position="31"/>
        <end position="355"/>
    </location>
</feature>
<keyword evidence="9" id="KW-1185">Reference proteome</keyword>
<evidence type="ECO:0000256" key="3">
    <source>
        <dbReference type="ARBA" id="ARBA00022691"/>
    </source>
</evidence>
<evidence type="ECO:0000256" key="4">
    <source>
        <dbReference type="ARBA" id="ARBA00022884"/>
    </source>
</evidence>
<dbReference type="Pfam" id="PF01189">
    <property type="entry name" value="Methyltr_RsmB-F"/>
    <property type="match status" value="2"/>
</dbReference>
<feature type="region of interest" description="Disordered" evidence="6">
    <location>
        <begin position="202"/>
        <end position="254"/>
    </location>
</feature>
<evidence type="ECO:0000313" key="9">
    <source>
        <dbReference type="Proteomes" id="UP001296776"/>
    </source>
</evidence>
<keyword evidence="3 5" id="KW-0949">S-adenosyl-L-methionine</keyword>
<dbReference type="InterPro" id="IPR001678">
    <property type="entry name" value="MeTrfase_RsmB-F_NOP2_dom"/>
</dbReference>
<dbReference type="PANTHER" id="PTHR22807:SF74">
    <property type="entry name" value="TRNA (CYTOSINE(48)-C(5))-METHYLTRANSFERASE"/>
    <property type="match status" value="1"/>
</dbReference>
<feature type="binding site" evidence="5">
    <location>
        <begin position="124"/>
        <end position="130"/>
    </location>
    <ligand>
        <name>S-adenosyl-L-methionine</name>
        <dbReference type="ChEBI" id="CHEBI:59789"/>
    </ligand>
</feature>
<keyword evidence="1 5" id="KW-0489">Methyltransferase</keyword>
<evidence type="ECO:0000256" key="1">
    <source>
        <dbReference type="ARBA" id="ARBA00022603"/>
    </source>
</evidence>
<feature type="active site" description="Nucleophile" evidence="5">
    <location>
        <position position="281"/>
    </location>
</feature>
<feature type="binding site" evidence="5">
    <location>
        <position position="148"/>
    </location>
    <ligand>
        <name>S-adenosyl-L-methionine</name>
        <dbReference type="ChEBI" id="CHEBI:59789"/>
    </ligand>
</feature>